<keyword evidence="6 11" id="KW-0288">FMN</keyword>
<feature type="domain" description="Dihydroorotate dehydrogenase catalytic" evidence="13">
    <location>
        <begin position="50"/>
        <end position="334"/>
    </location>
</feature>
<organism evidence="14 15">
    <name type="scientific">Halapricum desulfuricans</name>
    <dbReference type="NCBI Taxonomy" id="2841257"/>
    <lineage>
        <taxon>Archaea</taxon>
        <taxon>Methanobacteriati</taxon>
        <taxon>Methanobacteriota</taxon>
        <taxon>Stenosarchaea group</taxon>
        <taxon>Halobacteria</taxon>
        <taxon>Halobacteriales</taxon>
        <taxon>Haloarculaceae</taxon>
        <taxon>Halapricum</taxon>
    </lineage>
</organism>
<comment type="pathway">
    <text evidence="3 11">Pyrimidine metabolism; UMP biosynthesis via de novo pathway; orotate from (S)-dihydroorotate (quinone route): step 1/1.</text>
</comment>
<dbReference type="GO" id="GO:0044205">
    <property type="term" value="P:'de novo' UMP biosynthetic process"/>
    <property type="evidence" value="ECO:0007669"/>
    <property type="project" value="UniProtKB-UniRule"/>
</dbReference>
<dbReference type="PANTHER" id="PTHR48109:SF4">
    <property type="entry name" value="DIHYDROOROTATE DEHYDROGENASE (QUINONE), MITOCHONDRIAL"/>
    <property type="match status" value="1"/>
</dbReference>
<evidence type="ECO:0000259" key="13">
    <source>
        <dbReference type="Pfam" id="PF01180"/>
    </source>
</evidence>
<dbReference type="KEGG" id="hds:HSR122_0109"/>
<dbReference type="InterPro" id="IPR005719">
    <property type="entry name" value="Dihydroorotate_DH_2"/>
</dbReference>
<evidence type="ECO:0000256" key="3">
    <source>
        <dbReference type="ARBA" id="ARBA00005161"/>
    </source>
</evidence>
<evidence type="ECO:0000256" key="12">
    <source>
        <dbReference type="SAM" id="MobiDB-lite"/>
    </source>
</evidence>
<feature type="binding site" evidence="11">
    <location>
        <position position="241"/>
    </location>
    <ligand>
        <name>FMN</name>
        <dbReference type="ChEBI" id="CHEBI:58210"/>
    </ligand>
</feature>
<evidence type="ECO:0000256" key="1">
    <source>
        <dbReference type="ARBA" id="ARBA00003125"/>
    </source>
</evidence>
<dbReference type="InterPro" id="IPR050074">
    <property type="entry name" value="DHO_dehydrogenase"/>
</dbReference>
<dbReference type="InterPro" id="IPR001295">
    <property type="entry name" value="Dihydroorotate_DH_CS"/>
</dbReference>
<evidence type="ECO:0000256" key="10">
    <source>
        <dbReference type="ARBA" id="ARBA00048639"/>
    </source>
</evidence>
<feature type="active site" description="Nucleophile" evidence="11">
    <location>
        <position position="180"/>
    </location>
</feature>
<feature type="binding site" evidence="11">
    <location>
        <position position="291"/>
    </location>
    <ligand>
        <name>FMN</name>
        <dbReference type="ChEBI" id="CHEBI:58210"/>
    </ligand>
</feature>
<sequence length="352" mass="38070">MSLYERLRPLLFRLPPETAHSIAHTGMAMAERTPLPGVLQRGFAVEDERLQVEAFGQQFPNPVGVAAGFDKNGQVPKTLHGLGFGHVEVGGVTPEPQSGNSRPRVFRLVEDEGLINRMGLNNEGADVVGRRLRSTDAGFPLGVNLAKNETTPPEDAPSDYRDTYERVAEGGDFFVVNVSCPNSEGFRDLQNRETLEGILGELRDAGANPLLVKLSPDLPEPALEETIELVEAYDLEGVIATNTSTERPETLEGPSRAEEGGLSGKPIEETATETVRFVARRTDVPVIGVGGVFTAADAYRKIRAGASMVQLYTAFVFRGPTVARDINRGLATLLERDGFDSVEDAVGVDLEE</sequence>
<dbReference type="EMBL" id="CP064788">
    <property type="protein sequence ID" value="QSG07531.1"/>
    <property type="molecule type" value="Genomic_DNA"/>
</dbReference>
<comment type="function">
    <text evidence="1 11">Catalyzes the conversion of dihydroorotate to orotate with quinone as electron acceptor.</text>
</comment>
<dbReference type="SUPFAM" id="SSF51395">
    <property type="entry name" value="FMN-linked oxidoreductases"/>
    <property type="match status" value="1"/>
</dbReference>
<dbReference type="PIRSF" id="PIRSF000164">
    <property type="entry name" value="DHO_oxidase"/>
    <property type="match status" value="1"/>
</dbReference>
<feature type="binding site" evidence="11">
    <location>
        <position position="177"/>
    </location>
    <ligand>
        <name>FMN</name>
        <dbReference type="ChEBI" id="CHEBI:58210"/>
    </ligand>
</feature>
<feature type="compositionally biased region" description="Basic and acidic residues" evidence="12">
    <location>
        <begin position="246"/>
        <end position="259"/>
    </location>
</feature>
<dbReference type="Pfam" id="PF01180">
    <property type="entry name" value="DHO_dh"/>
    <property type="match status" value="1"/>
</dbReference>
<feature type="binding site" evidence="11">
    <location>
        <begin position="242"/>
        <end position="243"/>
    </location>
    <ligand>
        <name>substrate</name>
    </ligand>
</feature>
<keyword evidence="7 11" id="KW-0665">Pyrimidine biosynthesis</keyword>
<comment type="catalytic activity">
    <reaction evidence="10 11">
        <text>(S)-dihydroorotate + a quinone = orotate + a quinol</text>
        <dbReference type="Rhea" id="RHEA:30187"/>
        <dbReference type="ChEBI" id="CHEBI:24646"/>
        <dbReference type="ChEBI" id="CHEBI:30839"/>
        <dbReference type="ChEBI" id="CHEBI:30864"/>
        <dbReference type="ChEBI" id="CHEBI:132124"/>
        <dbReference type="EC" id="1.3.5.2"/>
    </reaction>
</comment>
<dbReference type="GO" id="GO:0106430">
    <property type="term" value="F:dihydroorotate dehydrogenase (quinone) activity"/>
    <property type="evidence" value="ECO:0007669"/>
    <property type="project" value="UniProtKB-EC"/>
</dbReference>
<dbReference type="GO" id="GO:0005737">
    <property type="term" value="C:cytoplasm"/>
    <property type="evidence" value="ECO:0007669"/>
    <property type="project" value="InterPro"/>
</dbReference>
<feature type="binding site" evidence="11">
    <location>
        <position position="177"/>
    </location>
    <ligand>
        <name>substrate</name>
    </ligand>
</feature>
<dbReference type="RefSeq" id="WP_229110705.1">
    <property type="nucleotide sequence ID" value="NZ_CP064788.1"/>
</dbReference>
<dbReference type="PANTHER" id="PTHR48109">
    <property type="entry name" value="DIHYDROOROTATE DEHYDROGENASE (QUINONE), MITOCHONDRIAL-RELATED"/>
    <property type="match status" value="1"/>
</dbReference>
<feature type="binding site" evidence="11">
    <location>
        <position position="91"/>
    </location>
    <ligand>
        <name>FMN</name>
        <dbReference type="ChEBI" id="CHEBI:58210"/>
    </ligand>
</feature>
<dbReference type="Proteomes" id="UP000662973">
    <property type="component" value="Chromosome"/>
</dbReference>
<comment type="cofactor">
    <cofactor evidence="11">
        <name>FMN</name>
        <dbReference type="ChEBI" id="CHEBI:58210"/>
    </cofactor>
    <text evidence="11">Binds 1 FMN per subunit.</text>
</comment>
<evidence type="ECO:0000256" key="11">
    <source>
        <dbReference type="HAMAP-Rule" id="MF_00225"/>
    </source>
</evidence>
<dbReference type="GO" id="GO:0005886">
    <property type="term" value="C:plasma membrane"/>
    <property type="evidence" value="ECO:0007669"/>
    <property type="project" value="UniProtKB-SubCell"/>
</dbReference>
<dbReference type="GeneID" id="68850793"/>
<dbReference type="AlphaFoldDB" id="A0A897N4X3"/>
<dbReference type="InterPro" id="IPR005720">
    <property type="entry name" value="Dihydroorotate_DH_cat"/>
</dbReference>
<evidence type="ECO:0000256" key="9">
    <source>
        <dbReference type="ARBA" id="ARBA00023136"/>
    </source>
</evidence>
<feature type="binding site" evidence="11">
    <location>
        <position position="182"/>
    </location>
    <ligand>
        <name>substrate</name>
    </ligand>
</feature>
<dbReference type="NCBIfam" id="NF003652">
    <property type="entry name" value="PRK05286.2-5"/>
    <property type="match status" value="1"/>
</dbReference>
<dbReference type="NCBIfam" id="NF003645">
    <property type="entry name" value="PRK05286.1-2"/>
    <property type="match status" value="1"/>
</dbReference>
<accession>A0A897N4X3</accession>
<comment type="subunit">
    <text evidence="11">Monomer.</text>
</comment>
<dbReference type="HAMAP" id="MF_00225">
    <property type="entry name" value="DHO_dh_type2"/>
    <property type="match status" value="1"/>
</dbReference>
<feature type="binding site" evidence="11">
    <location>
        <position position="71"/>
    </location>
    <ligand>
        <name>substrate</name>
    </ligand>
</feature>
<keyword evidence="9 11" id="KW-0472">Membrane</keyword>
<dbReference type="PROSITE" id="PS00912">
    <property type="entry name" value="DHODEHASE_2"/>
    <property type="match status" value="1"/>
</dbReference>
<dbReference type="EC" id="1.3.5.2" evidence="11"/>
<evidence type="ECO:0000313" key="15">
    <source>
        <dbReference type="Proteomes" id="UP000662973"/>
    </source>
</evidence>
<keyword evidence="8 11" id="KW-0560">Oxidoreductase</keyword>
<dbReference type="UniPathway" id="UPA00070">
    <property type="reaction ID" value="UER00946"/>
</dbReference>
<evidence type="ECO:0000256" key="5">
    <source>
        <dbReference type="ARBA" id="ARBA00022630"/>
    </source>
</evidence>
<comment type="subcellular location">
    <subcellularLocation>
        <location evidence="11">Cell membrane</location>
        <topology evidence="11">Peripheral membrane protein</topology>
    </subcellularLocation>
    <subcellularLocation>
        <location evidence="2">Membrane</location>
    </subcellularLocation>
</comment>
<evidence type="ECO:0000256" key="7">
    <source>
        <dbReference type="ARBA" id="ARBA00022975"/>
    </source>
</evidence>
<dbReference type="GO" id="GO:0006207">
    <property type="term" value="P:'de novo' pyrimidine nucleobase biosynthetic process"/>
    <property type="evidence" value="ECO:0007669"/>
    <property type="project" value="UniProtKB-UniRule"/>
</dbReference>
<gene>
    <name evidence="11 14" type="primary">pyrD</name>
    <name evidence="14" type="ORF">HSR122_0109</name>
</gene>
<protein>
    <recommendedName>
        <fullName evidence="11">Dihydroorotate dehydrogenase (quinone)</fullName>
        <ecNumber evidence="11">1.3.5.2</ecNumber>
    </recommendedName>
    <alternativeName>
        <fullName evidence="11">DHOdehase</fullName>
        <shortName evidence="11">DHOD</shortName>
        <shortName evidence="11">DHODase</shortName>
    </alternativeName>
    <alternativeName>
        <fullName evidence="11">Dihydroorotate oxidase</fullName>
    </alternativeName>
</protein>
<dbReference type="NCBIfam" id="TIGR01036">
    <property type="entry name" value="pyrD_sub2"/>
    <property type="match status" value="1"/>
</dbReference>
<dbReference type="InterPro" id="IPR013785">
    <property type="entry name" value="Aldolase_TIM"/>
</dbReference>
<evidence type="ECO:0000256" key="2">
    <source>
        <dbReference type="ARBA" id="ARBA00004370"/>
    </source>
</evidence>
<dbReference type="InterPro" id="IPR012135">
    <property type="entry name" value="Dihydroorotate_DH_1_2"/>
</dbReference>
<comment type="similarity">
    <text evidence="4 11">Belongs to the dihydroorotate dehydrogenase family. Type 2 subfamily.</text>
</comment>
<feature type="binding site" evidence="11">
    <location>
        <begin position="67"/>
        <end position="71"/>
    </location>
    <ligand>
        <name>FMN</name>
        <dbReference type="ChEBI" id="CHEBI:58210"/>
    </ligand>
</feature>
<keyword evidence="15" id="KW-1185">Reference proteome</keyword>
<keyword evidence="5 11" id="KW-0285">Flavoprotein</keyword>
<feature type="binding site" evidence="11">
    <location>
        <position position="264"/>
    </location>
    <ligand>
        <name>FMN</name>
        <dbReference type="ChEBI" id="CHEBI:58210"/>
    </ligand>
</feature>
<dbReference type="Gene3D" id="3.20.20.70">
    <property type="entry name" value="Aldolase class I"/>
    <property type="match status" value="1"/>
</dbReference>
<dbReference type="CDD" id="cd04738">
    <property type="entry name" value="DHOD_2_like"/>
    <property type="match status" value="1"/>
</dbReference>
<feature type="binding site" evidence="11">
    <location>
        <position position="144"/>
    </location>
    <ligand>
        <name>FMN</name>
        <dbReference type="ChEBI" id="CHEBI:58210"/>
    </ligand>
</feature>
<evidence type="ECO:0000256" key="4">
    <source>
        <dbReference type="ARBA" id="ARBA00005359"/>
    </source>
</evidence>
<dbReference type="PROSITE" id="PS00911">
    <property type="entry name" value="DHODEHASE_1"/>
    <property type="match status" value="1"/>
</dbReference>
<proteinExistence type="inferred from homology"/>
<keyword evidence="11" id="KW-1003">Cell membrane</keyword>
<evidence type="ECO:0000313" key="14">
    <source>
        <dbReference type="EMBL" id="QSG07531.1"/>
    </source>
</evidence>
<feature type="binding site" evidence="11">
    <location>
        <begin position="116"/>
        <end position="120"/>
    </location>
    <ligand>
        <name>substrate</name>
    </ligand>
</feature>
<feature type="binding site" evidence="11">
    <location>
        <position position="213"/>
    </location>
    <ligand>
        <name>FMN</name>
        <dbReference type="ChEBI" id="CHEBI:58210"/>
    </ligand>
</feature>
<name>A0A897N4X3_9EURY</name>
<evidence type="ECO:0000256" key="6">
    <source>
        <dbReference type="ARBA" id="ARBA00022643"/>
    </source>
</evidence>
<reference evidence="14 15" key="1">
    <citation type="submission" date="2020-11" db="EMBL/GenBank/DDBJ databases">
        <title>Carbohydrate-dependent, anaerobic sulfur respiration: A novel catabolism in halophilic archaea.</title>
        <authorList>
            <person name="Sorokin D.Y."/>
            <person name="Messina E."/>
            <person name="Smedile F."/>
            <person name="La Cono V."/>
            <person name="Hallsworth J.E."/>
            <person name="Yakimov M.M."/>
        </authorList>
    </citation>
    <scope>NUCLEOTIDE SEQUENCE [LARGE SCALE GENOMIC DNA]</scope>
    <source>
        <strain evidence="14 15">HSR12-2</strain>
    </source>
</reference>
<feature type="binding site" evidence="11">
    <location>
        <begin position="312"/>
        <end position="313"/>
    </location>
    <ligand>
        <name>FMN</name>
        <dbReference type="ChEBI" id="CHEBI:58210"/>
    </ligand>
</feature>
<feature type="region of interest" description="Disordered" evidence="12">
    <location>
        <begin position="244"/>
        <end position="264"/>
    </location>
</feature>
<evidence type="ECO:0000256" key="8">
    <source>
        <dbReference type="ARBA" id="ARBA00023002"/>
    </source>
</evidence>